<feature type="compositionally biased region" description="Low complexity" evidence="1">
    <location>
        <begin position="217"/>
        <end position="239"/>
    </location>
</feature>
<evidence type="ECO:0000313" key="2">
    <source>
        <dbReference type="EMBL" id="KZT64743.1"/>
    </source>
</evidence>
<feature type="region of interest" description="Disordered" evidence="1">
    <location>
        <begin position="377"/>
        <end position="398"/>
    </location>
</feature>
<feature type="region of interest" description="Disordered" evidence="1">
    <location>
        <begin position="415"/>
        <end position="459"/>
    </location>
</feature>
<reference evidence="2 3" key="1">
    <citation type="journal article" date="2016" name="Mol. Biol. Evol.">
        <title>Comparative Genomics of Early-Diverging Mushroom-Forming Fungi Provides Insights into the Origins of Lignocellulose Decay Capabilities.</title>
        <authorList>
            <person name="Nagy L.G."/>
            <person name="Riley R."/>
            <person name="Tritt A."/>
            <person name="Adam C."/>
            <person name="Daum C."/>
            <person name="Floudas D."/>
            <person name="Sun H."/>
            <person name="Yadav J.S."/>
            <person name="Pangilinan J."/>
            <person name="Larsson K.H."/>
            <person name="Matsuura K."/>
            <person name="Barry K."/>
            <person name="Labutti K."/>
            <person name="Kuo R."/>
            <person name="Ohm R.A."/>
            <person name="Bhattacharya S.S."/>
            <person name="Shirouzu T."/>
            <person name="Yoshinaga Y."/>
            <person name="Martin F.M."/>
            <person name="Grigoriev I.V."/>
            <person name="Hibbett D.S."/>
        </authorList>
    </citation>
    <scope>NUCLEOTIDE SEQUENCE [LARGE SCALE GENOMIC DNA]</scope>
    <source>
        <strain evidence="2 3">L-15889</strain>
    </source>
</reference>
<feature type="compositionally biased region" description="Polar residues" evidence="1">
    <location>
        <begin position="415"/>
        <end position="429"/>
    </location>
</feature>
<accession>A0A165LQY7</accession>
<feature type="region of interest" description="Disordered" evidence="1">
    <location>
        <begin position="1"/>
        <end position="55"/>
    </location>
</feature>
<feature type="region of interest" description="Disordered" evidence="1">
    <location>
        <begin position="299"/>
        <end position="347"/>
    </location>
</feature>
<feature type="compositionally biased region" description="Polar residues" evidence="1">
    <location>
        <begin position="88"/>
        <end position="127"/>
    </location>
</feature>
<feature type="compositionally biased region" description="Polar residues" evidence="1">
    <location>
        <begin position="12"/>
        <end position="30"/>
    </location>
</feature>
<feature type="region of interest" description="Disordered" evidence="1">
    <location>
        <begin position="88"/>
        <end position="157"/>
    </location>
</feature>
<feature type="compositionally biased region" description="Basic residues" evidence="1">
    <location>
        <begin position="145"/>
        <end position="157"/>
    </location>
</feature>
<dbReference type="EMBL" id="KV429120">
    <property type="protein sequence ID" value="KZT64743.1"/>
    <property type="molecule type" value="Genomic_DNA"/>
</dbReference>
<sequence length="459" mass="48682">MLQKPTRPSHCTRASGQPAWSAQGPTSSMPTFVWRSVSPPQEVGTAGSPTQEPTCRQAHRNADLATRGPHHTGGRIWYGVQQTKVTPTASQTSIHCQQHSASHGRSPRTATSQIHRFSQGWNGTSERAQWASPCRRSTNTWRPSRSGRHKPNARTRSSRCRDSTVSCYIAPWLYHEDAHTLPAWRPCSGYAVTVLSYHTTPFSPYAKTWNGGLTPYSNPSSTVPSPTPSGSQTSPLSLTQAWASASQSPWVTAGVPGDSSPDGAPLEACGTSGGLRQSASNYLSSASPALRAWTEASSFKATTPESSRAGATSAAETPPSTSYSDKYSTTYTAPATPTASTSPMSLALATPPTDPLAAYTRLRLSSFLPYQPLPASASFSSTPLSPSHPSSSDSTAMACTQRPQPNALTRYWTTLGPSNSERPMTSSNGGFAATDTGVSQTVTSRFDGLAPLPSSVSTR</sequence>
<gene>
    <name evidence="2" type="ORF">DAEQUDRAFT_585765</name>
</gene>
<evidence type="ECO:0000256" key="1">
    <source>
        <dbReference type="SAM" id="MobiDB-lite"/>
    </source>
</evidence>
<feature type="compositionally biased region" description="Polar residues" evidence="1">
    <location>
        <begin position="240"/>
        <end position="250"/>
    </location>
</feature>
<feature type="compositionally biased region" description="Polar residues" evidence="1">
    <location>
        <begin position="299"/>
        <end position="319"/>
    </location>
</feature>
<dbReference type="AlphaFoldDB" id="A0A165LQY7"/>
<feature type="compositionally biased region" description="Low complexity" evidence="1">
    <location>
        <begin position="377"/>
        <end position="395"/>
    </location>
</feature>
<organism evidence="2 3">
    <name type="scientific">Daedalea quercina L-15889</name>
    <dbReference type="NCBI Taxonomy" id="1314783"/>
    <lineage>
        <taxon>Eukaryota</taxon>
        <taxon>Fungi</taxon>
        <taxon>Dikarya</taxon>
        <taxon>Basidiomycota</taxon>
        <taxon>Agaricomycotina</taxon>
        <taxon>Agaricomycetes</taxon>
        <taxon>Polyporales</taxon>
        <taxon>Fomitopsis</taxon>
    </lineage>
</organism>
<name>A0A165LQY7_9APHY</name>
<feature type="compositionally biased region" description="Low complexity" evidence="1">
    <location>
        <begin position="320"/>
        <end position="347"/>
    </location>
</feature>
<dbReference type="Proteomes" id="UP000076727">
    <property type="component" value="Unassembled WGS sequence"/>
</dbReference>
<evidence type="ECO:0000313" key="3">
    <source>
        <dbReference type="Proteomes" id="UP000076727"/>
    </source>
</evidence>
<protein>
    <submittedName>
        <fullName evidence="2">Uncharacterized protein</fullName>
    </submittedName>
</protein>
<proteinExistence type="predicted"/>
<feature type="region of interest" description="Disordered" evidence="1">
    <location>
        <begin position="217"/>
        <end position="272"/>
    </location>
</feature>
<keyword evidence="3" id="KW-1185">Reference proteome</keyword>